<keyword evidence="2" id="KW-1185">Reference proteome</keyword>
<evidence type="ECO:0000313" key="1">
    <source>
        <dbReference type="EMBL" id="MFC6281629.1"/>
    </source>
</evidence>
<sequence length="242" mass="25504">MLRLLALLLVLANAGYFAWTRGLLADYGFAPASQTEPQRLAQQIHPEALRLLAPPEARTAGGAMGAAPAPAPAASSTVAPASAAHASASSATPAECLQAGLFNEEQTVVLRARLQSVLPAGSWVLENSVEPARWMVYMGKYSGADAVAKKKGELRQLRVSFEPLNNAALEPGLSLGTFTSQPEADAEMARIAKRGVRTAKVIQAVPESRGQKLRLPAVDAGLRPQLEALKPQLAGKTLQTCH</sequence>
<accession>A0ABW1TVH4</accession>
<protein>
    <submittedName>
        <fullName evidence="1">SPOR domain-containing protein</fullName>
    </submittedName>
</protein>
<dbReference type="RefSeq" id="WP_371437241.1">
    <property type="nucleotide sequence ID" value="NZ_JBHSRS010000018.1"/>
</dbReference>
<dbReference type="EMBL" id="JBHSRS010000018">
    <property type="protein sequence ID" value="MFC6281629.1"/>
    <property type="molecule type" value="Genomic_DNA"/>
</dbReference>
<dbReference type="Proteomes" id="UP001596270">
    <property type="component" value="Unassembled WGS sequence"/>
</dbReference>
<name>A0ABW1TVH4_9BURK</name>
<evidence type="ECO:0000313" key="2">
    <source>
        <dbReference type="Proteomes" id="UP001596270"/>
    </source>
</evidence>
<proteinExistence type="predicted"/>
<gene>
    <name evidence="1" type="ORF">ACFQND_10330</name>
</gene>
<comment type="caution">
    <text evidence="1">The sequence shown here is derived from an EMBL/GenBank/DDBJ whole genome shotgun (WGS) entry which is preliminary data.</text>
</comment>
<organism evidence="1 2">
    <name type="scientific">Polaromonas aquatica</name>
    <dbReference type="NCBI Taxonomy" id="332657"/>
    <lineage>
        <taxon>Bacteria</taxon>
        <taxon>Pseudomonadati</taxon>
        <taxon>Pseudomonadota</taxon>
        <taxon>Betaproteobacteria</taxon>
        <taxon>Burkholderiales</taxon>
        <taxon>Comamonadaceae</taxon>
        <taxon>Polaromonas</taxon>
    </lineage>
</organism>
<reference evidence="2" key="1">
    <citation type="journal article" date="2019" name="Int. J. Syst. Evol. Microbiol.">
        <title>The Global Catalogue of Microorganisms (GCM) 10K type strain sequencing project: providing services to taxonomists for standard genome sequencing and annotation.</title>
        <authorList>
            <consortium name="The Broad Institute Genomics Platform"/>
            <consortium name="The Broad Institute Genome Sequencing Center for Infectious Disease"/>
            <person name="Wu L."/>
            <person name="Ma J."/>
        </authorList>
    </citation>
    <scope>NUCLEOTIDE SEQUENCE [LARGE SCALE GENOMIC DNA]</scope>
    <source>
        <strain evidence="2">CCUG 39402</strain>
    </source>
</reference>